<dbReference type="RefSeq" id="WP_004953725.1">
    <property type="nucleotide sequence ID" value="NZ_CP185735.1"/>
</dbReference>
<dbReference type="GO" id="GO:0032025">
    <property type="term" value="P:response to cobalt ion"/>
    <property type="evidence" value="ECO:0007669"/>
    <property type="project" value="TreeGrafter"/>
</dbReference>
<evidence type="ECO:0000256" key="13">
    <source>
        <dbReference type="ARBA" id="ARBA00023285"/>
    </source>
</evidence>
<evidence type="ECO:0000256" key="9">
    <source>
        <dbReference type="ARBA" id="ARBA00022989"/>
    </source>
</evidence>
<sequence>MKTTSMNITPAKFAGLGAGTLVLLAVISLFARHWAEFVQYCINAQIYLHRYLVLYLLQQRNHQYSGGVMLALGSFIYGFLHSVGPGHGKFVITTYLATHRRQLNASRLITLFGSLLQGVVAILFVLVLAVSLNLSMGDLSLSRYWLEKGSALFIAAFGLVVILRAIGLQRRKSLIIKSLKPATTAERQGHTDDCACGHRHLPGAAEITGDWRNALWLVLSIGIRPCSGAILILVFANAVGMFTWGVISAMSMALGTALSIMILATLVHYAREKFIAANGNLTGKRLAQASQLAMIVGGVLLVLFALLLFSSVIPISANGDFIAAGC</sequence>
<evidence type="ECO:0000256" key="14">
    <source>
        <dbReference type="RuleBase" id="RU362101"/>
    </source>
</evidence>
<dbReference type="PANTHER" id="PTHR40659:SF1">
    <property type="entry name" value="NICKEL_COBALT EFFLUX SYSTEM RCNA"/>
    <property type="match status" value="1"/>
</dbReference>
<accession>A0A318NRW1</accession>
<evidence type="ECO:0000256" key="7">
    <source>
        <dbReference type="ARBA" id="ARBA00022596"/>
    </source>
</evidence>
<feature type="transmembrane region" description="Helical" evidence="14">
    <location>
        <begin position="12"/>
        <end position="31"/>
    </location>
</feature>
<name>A0A318NRW1_SERPL</name>
<dbReference type="GO" id="GO:0005886">
    <property type="term" value="C:plasma membrane"/>
    <property type="evidence" value="ECO:0007669"/>
    <property type="project" value="UniProtKB-SubCell"/>
</dbReference>
<evidence type="ECO:0000256" key="11">
    <source>
        <dbReference type="ARBA" id="ARBA00023112"/>
    </source>
</evidence>
<evidence type="ECO:0000256" key="4">
    <source>
        <dbReference type="ARBA" id="ARBA00022426"/>
    </source>
</evidence>
<dbReference type="GO" id="GO:0010045">
    <property type="term" value="P:response to nickel cation"/>
    <property type="evidence" value="ECO:0007669"/>
    <property type="project" value="TreeGrafter"/>
</dbReference>
<keyword evidence="4" id="KW-0171">Cobalt transport</keyword>
<keyword evidence="13" id="KW-0170">Cobalt</keyword>
<proteinExistence type="inferred from homology"/>
<comment type="similarity">
    <text evidence="3">Belongs to the NiCoT transporter (TC 2.A.52) family. RcnA subfamily.</text>
</comment>
<evidence type="ECO:0000256" key="12">
    <source>
        <dbReference type="ARBA" id="ARBA00023136"/>
    </source>
</evidence>
<evidence type="ECO:0000256" key="8">
    <source>
        <dbReference type="ARBA" id="ARBA00022692"/>
    </source>
</evidence>
<feature type="transmembrane region" description="Helical" evidence="14">
    <location>
        <begin position="108"/>
        <end position="130"/>
    </location>
</feature>
<organism evidence="15 16">
    <name type="scientific">Serratia plymuthica</name>
    <dbReference type="NCBI Taxonomy" id="82996"/>
    <lineage>
        <taxon>Bacteria</taxon>
        <taxon>Pseudomonadati</taxon>
        <taxon>Pseudomonadota</taxon>
        <taxon>Gammaproteobacteria</taxon>
        <taxon>Enterobacterales</taxon>
        <taxon>Yersiniaceae</taxon>
        <taxon>Serratia</taxon>
    </lineage>
</organism>
<keyword evidence="7" id="KW-0533">Nickel</keyword>
<dbReference type="GO" id="GO:0006824">
    <property type="term" value="P:cobalt ion transport"/>
    <property type="evidence" value="ECO:0007669"/>
    <property type="project" value="UniProtKB-KW"/>
</dbReference>
<reference evidence="15 16" key="1">
    <citation type="submission" date="2017-11" db="EMBL/GenBank/DDBJ databases">
        <title>Genome sequence of the oocydin A producing rhizobacterium Serratia plymuthica 4Rx5.</title>
        <authorList>
            <person name="Matilla M.A."/>
            <person name="Udaondo Z."/>
            <person name="Salmond G.P.C."/>
        </authorList>
    </citation>
    <scope>NUCLEOTIDE SEQUENCE [LARGE SCALE GENOMIC DNA]</scope>
    <source>
        <strain evidence="15 16">4Rx5</strain>
    </source>
</reference>
<dbReference type="AlphaFoldDB" id="A0A318NRW1"/>
<gene>
    <name evidence="15" type="ORF">CT690_24535</name>
</gene>
<dbReference type="GO" id="GO:0046583">
    <property type="term" value="F:monoatomic cation efflux transmembrane transporter activity"/>
    <property type="evidence" value="ECO:0007669"/>
    <property type="project" value="TreeGrafter"/>
</dbReference>
<evidence type="ECO:0000256" key="3">
    <source>
        <dbReference type="ARBA" id="ARBA00010428"/>
    </source>
</evidence>
<comment type="caution">
    <text evidence="15">The sequence shown here is derived from an EMBL/GenBank/DDBJ whole genome shotgun (WGS) entry which is preliminary data.</text>
</comment>
<keyword evidence="6" id="KW-1003">Cell membrane</keyword>
<evidence type="ECO:0000313" key="16">
    <source>
        <dbReference type="Proteomes" id="UP000248196"/>
    </source>
</evidence>
<dbReference type="InterPro" id="IPR051224">
    <property type="entry name" value="NiCoT_RcnA"/>
</dbReference>
<dbReference type="InterPro" id="IPR011541">
    <property type="entry name" value="Ni/Co_transpt_high_affinity"/>
</dbReference>
<dbReference type="Pfam" id="PF03824">
    <property type="entry name" value="NicO"/>
    <property type="match status" value="2"/>
</dbReference>
<keyword evidence="12 14" id="KW-0472">Membrane</keyword>
<evidence type="ECO:0000256" key="1">
    <source>
        <dbReference type="ARBA" id="ARBA00002510"/>
    </source>
</evidence>
<keyword evidence="5 14" id="KW-0813">Transport</keyword>
<dbReference type="PANTHER" id="PTHR40659">
    <property type="entry name" value="NICKEL/COBALT EFFLUX SYSTEM RCNA"/>
    <property type="match status" value="1"/>
</dbReference>
<comment type="function">
    <text evidence="1">Efflux system for nickel and cobalt.</text>
</comment>
<evidence type="ECO:0000313" key="15">
    <source>
        <dbReference type="EMBL" id="PYD36499.1"/>
    </source>
</evidence>
<evidence type="ECO:0000256" key="5">
    <source>
        <dbReference type="ARBA" id="ARBA00022448"/>
    </source>
</evidence>
<evidence type="ECO:0000256" key="10">
    <source>
        <dbReference type="ARBA" id="ARBA00023065"/>
    </source>
</evidence>
<dbReference type="OrthoDB" id="9812956at2"/>
<keyword evidence="11" id="KW-0921">Nickel transport</keyword>
<feature type="transmembrane region" description="Helical" evidence="14">
    <location>
        <begin position="214"/>
        <end position="236"/>
    </location>
</feature>
<keyword evidence="8 14" id="KW-0812">Transmembrane</keyword>
<feature type="transmembrane region" description="Helical" evidence="14">
    <location>
        <begin position="150"/>
        <end position="167"/>
    </location>
</feature>
<keyword evidence="9 14" id="KW-1133">Transmembrane helix</keyword>
<evidence type="ECO:0000256" key="6">
    <source>
        <dbReference type="ARBA" id="ARBA00022475"/>
    </source>
</evidence>
<feature type="transmembrane region" description="Helical" evidence="14">
    <location>
        <begin position="291"/>
        <end position="313"/>
    </location>
</feature>
<feature type="transmembrane region" description="Helical" evidence="14">
    <location>
        <begin position="242"/>
        <end position="270"/>
    </location>
</feature>
<dbReference type="Proteomes" id="UP000248196">
    <property type="component" value="Unassembled WGS sequence"/>
</dbReference>
<comment type="subcellular location">
    <subcellularLocation>
        <location evidence="2 14">Cell membrane</location>
        <topology evidence="2 14">Multi-pass membrane protein</topology>
    </subcellularLocation>
</comment>
<dbReference type="EMBL" id="PESE01000012">
    <property type="protein sequence ID" value="PYD36499.1"/>
    <property type="molecule type" value="Genomic_DNA"/>
</dbReference>
<dbReference type="GO" id="GO:0015099">
    <property type="term" value="F:nickel cation transmembrane transporter activity"/>
    <property type="evidence" value="ECO:0007669"/>
    <property type="project" value="UniProtKB-UniRule"/>
</dbReference>
<keyword evidence="10" id="KW-0406">Ion transport</keyword>
<protein>
    <recommendedName>
        <fullName evidence="14">Nickel/cobalt efflux system</fullName>
    </recommendedName>
</protein>
<evidence type="ECO:0000256" key="2">
    <source>
        <dbReference type="ARBA" id="ARBA00004651"/>
    </source>
</evidence>